<protein>
    <recommendedName>
        <fullName evidence="3">BTB domain-containing protein</fullName>
    </recommendedName>
</protein>
<evidence type="ECO:0000313" key="1">
    <source>
        <dbReference type="EMBL" id="KIZ07005.1"/>
    </source>
</evidence>
<keyword evidence="2" id="KW-1185">Reference proteome</keyword>
<dbReference type="AlphaFoldDB" id="A0A0D2MWU3"/>
<sequence length="321" mass="33653">MAKRPLLEAIATDNPDLWIKLASGERLPVHRAIVSWSSSVAKQLPPGDTWDVSGLVLDGRAAAERPVVAAWLAAVYPPAEGLCDEPGEPPQLADLLAFADAVGTSRPALLACCQRCPLTSLTLMAGEKAVALPLDGHASYYSSASEQLWGCRPDAASVVAASITQEQAASMSTQVAAQLESLLHLAYKLRLTDLQDQLHAFIHGAAVYSNGPLINRLLLESAVFTDRVMAAADPQQKKAAWIDSVVRVPCVIGGGEGALLVGVDDGAKQPVRFKAALGRPYMGAPTGTAVHCVVSVFKGAVFLTCDGGAHELPVPLKLLLG</sequence>
<organism evidence="1 2">
    <name type="scientific">Monoraphidium neglectum</name>
    <dbReference type="NCBI Taxonomy" id="145388"/>
    <lineage>
        <taxon>Eukaryota</taxon>
        <taxon>Viridiplantae</taxon>
        <taxon>Chlorophyta</taxon>
        <taxon>core chlorophytes</taxon>
        <taxon>Chlorophyceae</taxon>
        <taxon>CS clade</taxon>
        <taxon>Sphaeropleales</taxon>
        <taxon>Selenastraceae</taxon>
        <taxon>Monoraphidium</taxon>
    </lineage>
</organism>
<dbReference type="KEGG" id="mng:MNEG_0950"/>
<proteinExistence type="predicted"/>
<dbReference type="RefSeq" id="XP_013906024.1">
    <property type="nucleotide sequence ID" value="XM_014050570.1"/>
</dbReference>
<dbReference type="GeneID" id="25727068"/>
<accession>A0A0D2MWU3</accession>
<dbReference type="Proteomes" id="UP000054498">
    <property type="component" value="Unassembled WGS sequence"/>
</dbReference>
<evidence type="ECO:0008006" key="3">
    <source>
        <dbReference type="Google" id="ProtNLM"/>
    </source>
</evidence>
<evidence type="ECO:0000313" key="2">
    <source>
        <dbReference type="Proteomes" id="UP000054498"/>
    </source>
</evidence>
<dbReference type="EMBL" id="KK100306">
    <property type="protein sequence ID" value="KIZ07005.1"/>
    <property type="molecule type" value="Genomic_DNA"/>
</dbReference>
<name>A0A0D2MWU3_9CHLO</name>
<gene>
    <name evidence="1" type="ORF">MNEG_0950</name>
</gene>
<dbReference type="OrthoDB" id="555243at2759"/>
<reference evidence="1 2" key="1">
    <citation type="journal article" date="2013" name="BMC Genomics">
        <title>Reconstruction of the lipid metabolism for the microalga Monoraphidium neglectum from its genome sequence reveals characteristics suitable for biofuel production.</title>
        <authorList>
            <person name="Bogen C."/>
            <person name="Al-Dilaimi A."/>
            <person name="Albersmeier A."/>
            <person name="Wichmann J."/>
            <person name="Grundmann M."/>
            <person name="Rupp O."/>
            <person name="Lauersen K.J."/>
            <person name="Blifernez-Klassen O."/>
            <person name="Kalinowski J."/>
            <person name="Goesmann A."/>
            <person name="Mussgnug J.H."/>
            <person name="Kruse O."/>
        </authorList>
    </citation>
    <scope>NUCLEOTIDE SEQUENCE [LARGE SCALE GENOMIC DNA]</scope>
    <source>
        <strain evidence="1 2">SAG 48.87</strain>
    </source>
</reference>